<dbReference type="GeneID" id="8854784"/>
<evidence type="ECO:0000256" key="3">
    <source>
        <dbReference type="ARBA" id="ARBA00022989"/>
    </source>
</evidence>
<feature type="transmembrane region" description="Helical" evidence="6">
    <location>
        <begin position="448"/>
        <end position="468"/>
    </location>
</feature>
<dbReference type="Pfam" id="PF07690">
    <property type="entry name" value="MFS_1"/>
    <property type="match status" value="1"/>
</dbReference>
<dbReference type="OMA" id="WRNSDIA"/>
<feature type="transmembrane region" description="Helical" evidence="6">
    <location>
        <begin position="155"/>
        <end position="173"/>
    </location>
</feature>
<dbReference type="EMBL" id="GG738893">
    <property type="protein sequence ID" value="EFC40353.1"/>
    <property type="molecule type" value="Genomic_DNA"/>
</dbReference>
<keyword evidence="3 6" id="KW-1133">Transmembrane helix</keyword>
<accession>D2VS36</accession>
<dbReference type="PANTHER" id="PTHR10924:SF6">
    <property type="entry name" value="SOLUTE CARRIER FAMILY 49 MEMBER A3"/>
    <property type="match status" value="1"/>
</dbReference>
<feature type="transmembrane region" description="Helical" evidence="6">
    <location>
        <begin position="318"/>
        <end position="337"/>
    </location>
</feature>
<feature type="transmembrane region" description="Helical" evidence="6">
    <location>
        <begin position="357"/>
        <end position="375"/>
    </location>
</feature>
<dbReference type="VEuPathDB" id="AmoebaDB:NAEGRDRAFT_71799"/>
<feature type="transmembrane region" description="Helical" evidence="6">
    <location>
        <begin position="417"/>
        <end position="441"/>
    </location>
</feature>
<feature type="transmembrane region" description="Helical" evidence="6">
    <location>
        <begin position="129"/>
        <end position="149"/>
    </location>
</feature>
<dbReference type="InParanoid" id="D2VS36"/>
<dbReference type="AlphaFoldDB" id="D2VS36"/>
<feature type="transmembrane region" description="Helical" evidence="6">
    <location>
        <begin position="382"/>
        <end position="405"/>
    </location>
</feature>
<keyword evidence="2 6" id="KW-0812">Transmembrane</keyword>
<dbReference type="GO" id="GO:0022857">
    <property type="term" value="F:transmembrane transporter activity"/>
    <property type="evidence" value="ECO:0007669"/>
    <property type="project" value="InterPro"/>
</dbReference>
<dbReference type="InterPro" id="IPR036259">
    <property type="entry name" value="MFS_trans_sf"/>
</dbReference>
<evidence type="ECO:0000256" key="5">
    <source>
        <dbReference type="SAM" id="MobiDB-lite"/>
    </source>
</evidence>
<dbReference type="PANTHER" id="PTHR10924">
    <property type="entry name" value="MAJOR FACILITATOR SUPERFAMILY PROTEIN-RELATED"/>
    <property type="match status" value="1"/>
</dbReference>
<feature type="transmembrane region" description="Helical" evidence="6">
    <location>
        <begin position="105"/>
        <end position="122"/>
    </location>
</feature>
<dbReference type="RefSeq" id="XP_002673097.1">
    <property type="nucleotide sequence ID" value="XM_002673051.1"/>
</dbReference>
<feature type="transmembrane region" description="Helical" evidence="6">
    <location>
        <begin position="480"/>
        <end position="499"/>
    </location>
</feature>
<feature type="transmembrane region" description="Helical" evidence="6">
    <location>
        <begin position="235"/>
        <end position="255"/>
    </location>
</feature>
<evidence type="ECO:0000313" key="8">
    <source>
        <dbReference type="Proteomes" id="UP000006671"/>
    </source>
</evidence>
<dbReference type="GO" id="GO:0016020">
    <property type="term" value="C:membrane"/>
    <property type="evidence" value="ECO:0007669"/>
    <property type="project" value="UniProtKB-SubCell"/>
</dbReference>
<sequence length="509" mass="56450">MQQEDIQEMPNSNSNSINNIQSLSACTVDSISDGSNIVPQEEEELTKEQQTPKLYIRRWFQLLLFALLMIVGPTCTATFSSAGTLMMKYYHLGSNQNWKINVSSLLTRPFAIPLSLVVSFVIKNFGLRTSIVVFSILTSVGSWIKLMGIQGTESSYWISFIGHVVMLIGLPFLNHTTDLLGMLWFGNNERTFIMSVIIAAGAIGSIVGITISTRVMTIGSESSEDLRFSVLGTSIFFISQAIFVTIVGLLGLLFFKEKPPTPPLYAPTEKEDSPSSLTEPMLSEEESTAEKKVEESKDVYPPQTLMFGLKTLIRMPSYFMLLGAISLFSAATNSISILEQVIKVNKYTAIDAGNMNIILVVFGTIGSFIFSFLFDRTKQFRLITIITSFSGSLGYLWFCILTLWYKDDGMLVMSGMAFVIIGFFTGPTPSLLTQMTVYITYPVHPSTTMLVTIAFQTICEVLMLIYTNVLQATTPLAPTIILWTSMIFYGMACLLVACTRGKYSPVLLK</sequence>
<protein>
    <submittedName>
        <fullName evidence="7">Predicted protein</fullName>
    </submittedName>
</protein>
<dbReference type="InterPro" id="IPR011701">
    <property type="entry name" value="MFS"/>
</dbReference>
<reference evidence="7 8" key="1">
    <citation type="journal article" date="2010" name="Cell">
        <title>The genome of Naegleria gruberi illuminates early eukaryotic versatility.</title>
        <authorList>
            <person name="Fritz-Laylin L.K."/>
            <person name="Prochnik S.E."/>
            <person name="Ginger M.L."/>
            <person name="Dacks J.B."/>
            <person name="Carpenter M.L."/>
            <person name="Field M.C."/>
            <person name="Kuo A."/>
            <person name="Paredez A."/>
            <person name="Chapman J."/>
            <person name="Pham J."/>
            <person name="Shu S."/>
            <person name="Neupane R."/>
            <person name="Cipriano M."/>
            <person name="Mancuso J."/>
            <person name="Tu H."/>
            <person name="Salamov A."/>
            <person name="Lindquist E."/>
            <person name="Shapiro H."/>
            <person name="Lucas S."/>
            <person name="Grigoriev I.V."/>
            <person name="Cande W.Z."/>
            <person name="Fulton C."/>
            <person name="Rokhsar D.S."/>
            <person name="Dawson S.C."/>
        </authorList>
    </citation>
    <scope>NUCLEOTIDE SEQUENCE [LARGE SCALE GENOMIC DNA]</scope>
    <source>
        <strain evidence="7 8">NEG-M</strain>
    </source>
</reference>
<dbReference type="Proteomes" id="UP000006671">
    <property type="component" value="Unassembled WGS sequence"/>
</dbReference>
<proteinExistence type="predicted"/>
<name>D2VS36_NAEGR</name>
<evidence type="ECO:0000256" key="6">
    <source>
        <dbReference type="SAM" id="Phobius"/>
    </source>
</evidence>
<evidence type="ECO:0000313" key="7">
    <source>
        <dbReference type="EMBL" id="EFC40353.1"/>
    </source>
</evidence>
<dbReference type="SUPFAM" id="SSF103473">
    <property type="entry name" value="MFS general substrate transporter"/>
    <property type="match status" value="1"/>
</dbReference>
<organism evidence="8">
    <name type="scientific">Naegleria gruberi</name>
    <name type="common">Amoeba</name>
    <dbReference type="NCBI Taxonomy" id="5762"/>
    <lineage>
        <taxon>Eukaryota</taxon>
        <taxon>Discoba</taxon>
        <taxon>Heterolobosea</taxon>
        <taxon>Tetramitia</taxon>
        <taxon>Eutetramitia</taxon>
        <taxon>Vahlkampfiidae</taxon>
        <taxon>Naegleria</taxon>
    </lineage>
</organism>
<gene>
    <name evidence="7" type="ORF">NAEGRDRAFT_71799</name>
</gene>
<evidence type="ECO:0000256" key="4">
    <source>
        <dbReference type="ARBA" id="ARBA00023136"/>
    </source>
</evidence>
<keyword evidence="4 6" id="KW-0472">Membrane</keyword>
<dbReference type="Gene3D" id="1.20.1250.20">
    <property type="entry name" value="MFS general substrate transporter like domains"/>
    <property type="match status" value="1"/>
</dbReference>
<feature type="transmembrane region" description="Helical" evidence="6">
    <location>
        <begin position="62"/>
        <end position="85"/>
    </location>
</feature>
<evidence type="ECO:0000256" key="1">
    <source>
        <dbReference type="ARBA" id="ARBA00004141"/>
    </source>
</evidence>
<feature type="transmembrane region" description="Helical" evidence="6">
    <location>
        <begin position="193"/>
        <end position="215"/>
    </location>
</feature>
<keyword evidence="8" id="KW-1185">Reference proteome</keyword>
<dbReference type="OrthoDB" id="422206at2759"/>
<dbReference type="InterPro" id="IPR049680">
    <property type="entry name" value="FLVCR1-2_SLC49-like"/>
</dbReference>
<feature type="region of interest" description="Disordered" evidence="5">
    <location>
        <begin position="264"/>
        <end position="296"/>
    </location>
</feature>
<dbReference type="KEGG" id="ngr:NAEGRDRAFT_71799"/>
<dbReference type="eggNOG" id="KOG2563">
    <property type="taxonomic scope" value="Eukaryota"/>
</dbReference>
<comment type="subcellular location">
    <subcellularLocation>
        <location evidence="1">Membrane</location>
        <topology evidence="1">Multi-pass membrane protein</topology>
    </subcellularLocation>
</comment>
<evidence type="ECO:0000256" key="2">
    <source>
        <dbReference type="ARBA" id="ARBA00022692"/>
    </source>
</evidence>